<dbReference type="GeneID" id="93573017"/>
<proteinExistence type="predicted"/>
<evidence type="ECO:0000313" key="2">
    <source>
        <dbReference type="Proteomes" id="UP000184499"/>
    </source>
</evidence>
<dbReference type="Proteomes" id="UP000184499">
    <property type="component" value="Unassembled WGS sequence"/>
</dbReference>
<keyword evidence="2" id="KW-1185">Reference proteome</keyword>
<name>A0A1L9UYB9_ASPBC</name>
<evidence type="ECO:0000313" key="1">
    <source>
        <dbReference type="EMBL" id="OJJ76693.1"/>
    </source>
</evidence>
<organism evidence="1 2">
    <name type="scientific">Aspergillus brasiliensis (strain CBS 101740 / IMI 381727 / IBT 21946)</name>
    <dbReference type="NCBI Taxonomy" id="767769"/>
    <lineage>
        <taxon>Eukaryota</taxon>
        <taxon>Fungi</taxon>
        <taxon>Dikarya</taxon>
        <taxon>Ascomycota</taxon>
        <taxon>Pezizomycotina</taxon>
        <taxon>Eurotiomycetes</taxon>
        <taxon>Eurotiomycetidae</taxon>
        <taxon>Eurotiales</taxon>
        <taxon>Aspergillaceae</taxon>
        <taxon>Aspergillus</taxon>
        <taxon>Aspergillus subgen. Circumdati</taxon>
    </lineage>
</organism>
<gene>
    <name evidence="1" type="ORF">ASPBRDRAFT_192807</name>
</gene>
<reference evidence="2" key="1">
    <citation type="journal article" date="2017" name="Genome Biol.">
        <title>Comparative genomics reveals high biological diversity and specific adaptations in the industrially and medically important fungal genus Aspergillus.</title>
        <authorList>
            <person name="de Vries R.P."/>
            <person name="Riley R."/>
            <person name="Wiebenga A."/>
            <person name="Aguilar-Osorio G."/>
            <person name="Amillis S."/>
            <person name="Uchima C.A."/>
            <person name="Anderluh G."/>
            <person name="Asadollahi M."/>
            <person name="Askin M."/>
            <person name="Barry K."/>
            <person name="Battaglia E."/>
            <person name="Bayram O."/>
            <person name="Benocci T."/>
            <person name="Braus-Stromeyer S.A."/>
            <person name="Caldana C."/>
            <person name="Canovas D."/>
            <person name="Cerqueira G.C."/>
            <person name="Chen F."/>
            <person name="Chen W."/>
            <person name="Choi C."/>
            <person name="Clum A."/>
            <person name="Dos Santos R.A."/>
            <person name="Damasio A.R."/>
            <person name="Diallinas G."/>
            <person name="Emri T."/>
            <person name="Fekete E."/>
            <person name="Flipphi M."/>
            <person name="Freyberg S."/>
            <person name="Gallo A."/>
            <person name="Gournas C."/>
            <person name="Habgood R."/>
            <person name="Hainaut M."/>
            <person name="Harispe M.L."/>
            <person name="Henrissat B."/>
            <person name="Hilden K.S."/>
            <person name="Hope R."/>
            <person name="Hossain A."/>
            <person name="Karabika E."/>
            <person name="Karaffa L."/>
            <person name="Karanyi Z."/>
            <person name="Krasevec N."/>
            <person name="Kuo A."/>
            <person name="Kusch H."/>
            <person name="LaButti K."/>
            <person name="Lagendijk E.L."/>
            <person name="Lapidus A."/>
            <person name="Levasseur A."/>
            <person name="Lindquist E."/>
            <person name="Lipzen A."/>
            <person name="Logrieco A.F."/>
            <person name="MacCabe A."/>
            <person name="Maekelae M.R."/>
            <person name="Malavazi I."/>
            <person name="Melin P."/>
            <person name="Meyer V."/>
            <person name="Mielnichuk N."/>
            <person name="Miskei M."/>
            <person name="Molnar A.P."/>
            <person name="Mule G."/>
            <person name="Ngan C.Y."/>
            <person name="Orejas M."/>
            <person name="Orosz E."/>
            <person name="Ouedraogo J.P."/>
            <person name="Overkamp K.M."/>
            <person name="Park H.-S."/>
            <person name="Perrone G."/>
            <person name="Piumi F."/>
            <person name="Punt P.J."/>
            <person name="Ram A.F."/>
            <person name="Ramon A."/>
            <person name="Rauscher S."/>
            <person name="Record E."/>
            <person name="Riano-Pachon D.M."/>
            <person name="Robert V."/>
            <person name="Roehrig J."/>
            <person name="Ruller R."/>
            <person name="Salamov A."/>
            <person name="Salih N.S."/>
            <person name="Samson R.A."/>
            <person name="Sandor E."/>
            <person name="Sanguinetti M."/>
            <person name="Schuetze T."/>
            <person name="Sepcic K."/>
            <person name="Shelest E."/>
            <person name="Sherlock G."/>
            <person name="Sophianopoulou V."/>
            <person name="Squina F.M."/>
            <person name="Sun H."/>
            <person name="Susca A."/>
            <person name="Todd R.B."/>
            <person name="Tsang A."/>
            <person name="Unkles S.E."/>
            <person name="van de Wiele N."/>
            <person name="van Rossen-Uffink D."/>
            <person name="Oliveira J.V."/>
            <person name="Vesth T.C."/>
            <person name="Visser J."/>
            <person name="Yu J.-H."/>
            <person name="Zhou M."/>
            <person name="Andersen M.R."/>
            <person name="Archer D.B."/>
            <person name="Baker S.E."/>
            <person name="Benoit I."/>
            <person name="Brakhage A.A."/>
            <person name="Braus G.H."/>
            <person name="Fischer R."/>
            <person name="Frisvad J.C."/>
            <person name="Goldman G.H."/>
            <person name="Houbraken J."/>
            <person name="Oakley B."/>
            <person name="Pocsi I."/>
            <person name="Scazzocchio C."/>
            <person name="Seiboth B."/>
            <person name="vanKuyk P.A."/>
            <person name="Wortman J."/>
            <person name="Dyer P.S."/>
            <person name="Grigoriev I.V."/>
        </authorList>
    </citation>
    <scope>NUCLEOTIDE SEQUENCE [LARGE SCALE GENOMIC DNA]</scope>
    <source>
        <strain evidence="2">CBS 101740 / IMI 381727 / IBT 21946</strain>
    </source>
</reference>
<dbReference type="OrthoDB" id="5416097at2759"/>
<accession>A0A1L9UYB9</accession>
<sequence length="139" mass="15964">MTSRPLGLDRRKLLLNPLAHRSQKIPRFAFEPYDMNEDKTSLALWIWWLKKGTPEGTAVLTDISELPNDPNPEAAGIALYDPVRRQAIHSLEHLHLRTRAPIQLFLAITIILELQWLLQRITAMSGSAEREKPDDNNHK</sequence>
<dbReference type="VEuPathDB" id="FungiDB:ASPBRDRAFT_192807"/>
<dbReference type="RefSeq" id="XP_067483940.1">
    <property type="nucleotide sequence ID" value="XM_067620529.1"/>
</dbReference>
<protein>
    <submittedName>
        <fullName evidence="1">Uncharacterized protein</fullName>
    </submittedName>
</protein>
<dbReference type="EMBL" id="KV878680">
    <property type="protein sequence ID" value="OJJ76693.1"/>
    <property type="molecule type" value="Genomic_DNA"/>
</dbReference>
<dbReference type="AlphaFoldDB" id="A0A1L9UYB9"/>